<dbReference type="RefSeq" id="WP_226726272.1">
    <property type="nucleotide sequence ID" value="NZ_JAJAUY010000022.1"/>
</dbReference>
<evidence type="ECO:0000313" key="4">
    <source>
        <dbReference type="Proteomes" id="UP001199054"/>
    </source>
</evidence>
<organism evidence="3 4">
    <name type="scientific">Streptomyces antimicrobicus</name>
    <dbReference type="NCBI Taxonomy" id="2883108"/>
    <lineage>
        <taxon>Bacteria</taxon>
        <taxon>Bacillati</taxon>
        <taxon>Actinomycetota</taxon>
        <taxon>Actinomycetes</taxon>
        <taxon>Kitasatosporales</taxon>
        <taxon>Streptomycetaceae</taxon>
        <taxon>Streptomyces</taxon>
    </lineage>
</organism>
<gene>
    <name evidence="3" type="ORF">LG632_08670</name>
</gene>
<feature type="region of interest" description="Disordered" evidence="1">
    <location>
        <begin position="1"/>
        <end position="26"/>
    </location>
</feature>
<sequence>MNPPPTLPRQTSAPDGGDSAHPPAEDRRHVVRRRWLTAIIIVLLIGVPAGYLFVSAQQSRESGRDKAAKVGATHVRPGWPSRVQRSIYEVPIPDKAWRVGYLETNNWHTSRLYVQFAVSPQDLDAFLASYGVARDDLTRGVSISHRDTEAAGWHWDPKNAWYGTTHDQPDPRPTQDVTVDLSDPEHPKVYVVSTATP</sequence>
<comment type="caution">
    <text evidence="3">The sequence shown here is derived from an EMBL/GenBank/DDBJ whole genome shotgun (WGS) entry which is preliminary data.</text>
</comment>
<accession>A0ABS8B4C1</accession>
<keyword evidence="2" id="KW-0472">Membrane</keyword>
<evidence type="ECO:0008006" key="5">
    <source>
        <dbReference type="Google" id="ProtNLM"/>
    </source>
</evidence>
<proteinExistence type="predicted"/>
<name>A0ABS8B4C1_9ACTN</name>
<keyword evidence="4" id="KW-1185">Reference proteome</keyword>
<keyword evidence="2" id="KW-1133">Transmembrane helix</keyword>
<evidence type="ECO:0000313" key="3">
    <source>
        <dbReference type="EMBL" id="MCB5179460.1"/>
    </source>
</evidence>
<evidence type="ECO:0000256" key="2">
    <source>
        <dbReference type="SAM" id="Phobius"/>
    </source>
</evidence>
<keyword evidence="2" id="KW-0812">Transmembrane</keyword>
<evidence type="ECO:0000256" key="1">
    <source>
        <dbReference type="SAM" id="MobiDB-lite"/>
    </source>
</evidence>
<feature type="transmembrane region" description="Helical" evidence="2">
    <location>
        <begin position="35"/>
        <end position="54"/>
    </location>
</feature>
<dbReference type="Proteomes" id="UP001199054">
    <property type="component" value="Unassembled WGS sequence"/>
</dbReference>
<protein>
    <recommendedName>
        <fullName evidence="5">Sugar kinase</fullName>
    </recommendedName>
</protein>
<dbReference type="EMBL" id="JAJAUY010000022">
    <property type="protein sequence ID" value="MCB5179460.1"/>
    <property type="molecule type" value="Genomic_DNA"/>
</dbReference>
<reference evidence="3 4" key="1">
    <citation type="submission" date="2021-10" db="EMBL/GenBank/DDBJ databases">
        <title>Streptomyces sp. strain SMC 277, a novel streptomycete isolated from soil.</title>
        <authorList>
            <person name="Chanama M."/>
        </authorList>
    </citation>
    <scope>NUCLEOTIDE SEQUENCE [LARGE SCALE GENOMIC DNA]</scope>
    <source>
        <strain evidence="3 4">SMC 277</strain>
    </source>
</reference>
<feature type="region of interest" description="Disordered" evidence="1">
    <location>
        <begin position="161"/>
        <end position="186"/>
    </location>
</feature>